<dbReference type="STRING" id="1168035.SAMN05444280_11937"/>
<dbReference type="InterPro" id="IPR011990">
    <property type="entry name" value="TPR-like_helical_dom_sf"/>
</dbReference>
<feature type="domain" description="SusD-like N-terminal" evidence="7">
    <location>
        <begin position="26"/>
        <end position="219"/>
    </location>
</feature>
<sequence>MKLFRKNITKITALFTLLFVWGSCSDYLDQVPEEKLSEANLFESKDDVIKVLTQAYSYHYSTIEFRDNPGLAADEADFNWSNYAPHDKDNGQYSQSDPIYNHWGNFYKQIRTIQYFLARLDECQDEKLTDDERSWWRGEAYFLEAYYYFLLLQEYGPVPIIDQVYDGNALTELMDEGVPRSSFDENVEYIDSLLVKAIEHLDLFYTTSSTERAARASKASAWFLRSRLWLYAASPLYNGMTAPDGQSYQHLMPQDDEGNNLISTTFSNEKWKKAMEITAEAIQVNNSADRGLYKPGVTSSVENGYEAYWNVFNYARGGHPSTENVFYKQNFSTGDIRMHSLPISWSGYTGVCPTIEHVNEYFMANGLMPEDDEGYQEAEGFETYEKSGNTIRLYKKYMKRDPRFYTNILFPGQYSYAVLGNEVESFDTRWAFNTTSNWTDYIWFRPFFEGPDGYASKTGRDFSTTGMLAIKFVGKTDNKTSKGDYAVNIFRYAELLLNYTEAAFEYYANSGSNPLNQEEVFTYWDELRERVQVPDVRSAYAEAGIPLTTEKLRELIHRERYVELAFEGHRYFDNRRWLVAEKEGGDKHGFDIYKNEGEGFWNEDYVFETRVWDDKMYFMPIPQAEIDKNPRLTQNALWGAE</sequence>
<dbReference type="AlphaFoldDB" id="A0A1M6J8G5"/>
<dbReference type="Proteomes" id="UP000184050">
    <property type="component" value="Unassembled WGS sequence"/>
</dbReference>
<comment type="similarity">
    <text evidence="2">Belongs to the SusD family.</text>
</comment>
<evidence type="ECO:0000256" key="3">
    <source>
        <dbReference type="ARBA" id="ARBA00022729"/>
    </source>
</evidence>
<dbReference type="InterPro" id="IPR012944">
    <property type="entry name" value="SusD_RagB_dom"/>
</dbReference>
<keyword evidence="9" id="KW-1185">Reference proteome</keyword>
<evidence type="ECO:0000256" key="4">
    <source>
        <dbReference type="ARBA" id="ARBA00023136"/>
    </source>
</evidence>
<proteinExistence type="inferred from homology"/>
<organism evidence="8 9">
    <name type="scientific">Tangfeifania diversioriginum</name>
    <dbReference type="NCBI Taxonomy" id="1168035"/>
    <lineage>
        <taxon>Bacteria</taxon>
        <taxon>Pseudomonadati</taxon>
        <taxon>Bacteroidota</taxon>
        <taxon>Bacteroidia</taxon>
        <taxon>Marinilabiliales</taxon>
        <taxon>Prolixibacteraceae</taxon>
        <taxon>Tangfeifania</taxon>
    </lineage>
</organism>
<dbReference type="InterPro" id="IPR033985">
    <property type="entry name" value="SusD-like_N"/>
</dbReference>
<dbReference type="Pfam" id="PF07980">
    <property type="entry name" value="SusD_RagB"/>
    <property type="match status" value="1"/>
</dbReference>
<dbReference type="Gene3D" id="1.25.40.390">
    <property type="match status" value="1"/>
</dbReference>
<evidence type="ECO:0000259" key="6">
    <source>
        <dbReference type="Pfam" id="PF07980"/>
    </source>
</evidence>
<dbReference type="GO" id="GO:0009279">
    <property type="term" value="C:cell outer membrane"/>
    <property type="evidence" value="ECO:0007669"/>
    <property type="project" value="UniProtKB-SubCell"/>
</dbReference>
<name>A0A1M6J8G5_9BACT</name>
<evidence type="ECO:0000313" key="8">
    <source>
        <dbReference type="EMBL" id="SHJ42996.1"/>
    </source>
</evidence>
<gene>
    <name evidence="8" type="ORF">SAMN05444280_11937</name>
</gene>
<evidence type="ECO:0000259" key="7">
    <source>
        <dbReference type="Pfam" id="PF14322"/>
    </source>
</evidence>
<dbReference type="RefSeq" id="WP_073170016.1">
    <property type="nucleotide sequence ID" value="NZ_FQZE01000019.1"/>
</dbReference>
<evidence type="ECO:0000256" key="2">
    <source>
        <dbReference type="ARBA" id="ARBA00006275"/>
    </source>
</evidence>
<evidence type="ECO:0000313" key="9">
    <source>
        <dbReference type="Proteomes" id="UP000184050"/>
    </source>
</evidence>
<dbReference type="EMBL" id="FQZE01000019">
    <property type="protein sequence ID" value="SHJ42996.1"/>
    <property type="molecule type" value="Genomic_DNA"/>
</dbReference>
<reference evidence="8 9" key="1">
    <citation type="submission" date="2016-11" db="EMBL/GenBank/DDBJ databases">
        <authorList>
            <person name="Jaros S."/>
            <person name="Januszkiewicz K."/>
            <person name="Wedrychowicz H."/>
        </authorList>
    </citation>
    <scope>NUCLEOTIDE SEQUENCE [LARGE SCALE GENOMIC DNA]</scope>
    <source>
        <strain evidence="8 9">DSM 27063</strain>
    </source>
</reference>
<keyword evidence="4" id="KW-0472">Membrane</keyword>
<protein>
    <submittedName>
        <fullName evidence="8">Starch-binding associating with outer membrane</fullName>
    </submittedName>
</protein>
<evidence type="ECO:0000256" key="1">
    <source>
        <dbReference type="ARBA" id="ARBA00004442"/>
    </source>
</evidence>
<dbReference type="OrthoDB" id="724176at2"/>
<evidence type="ECO:0000256" key="5">
    <source>
        <dbReference type="ARBA" id="ARBA00023237"/>
    </source>
</evidence>
<feature type="domain" description="RagB/SusD" evidence="6">
    <location>
        <begin position="333"/>
        <end position="638"/>
    </location>
</feature>
<keyword evidence="3" id="KW-0732">Signal</keyword>
<dbReference type="PROSITE" id="PS51257">
    <property type="entry name" value="PROKAR_LIPOPROTEIN"/>
    <property type="match status" value="1"/>
</dbReference>
<comment type="subcellular location">
    <subcellularLocation>
        <location evidence="1">Cell outer membrane</location>
    </subcellularLocation>
</comment>
<accession>A0A1M6J8G5</accession>
<keyword evidence="5" id="KW-0998">Cell outer membrane</keyword>
<dbReference type="Pfam" id="PF14322">
    <property type="entry name" value="SusD-like_3"/>
    <property type="match status" value="1"/>
</dbReference>
<dbReference type="SUPFAM" id="SSF48452">
    <property type="entry name" value="TPR-like"/>
    <property type="match status" value="1"/>
</dbReference>